<reference evidence="3" key="1">
    <citation type="journal article" date="2019" name="Int. J. Syst. Evol. Microbiol.">
        <title>The Global Catalogue of Microorganisms (GCM) 10K type strain sequencing project: providing services to taxonomists for standard genome sequencing and annotation.</title>
        <authorList>
            <consortium name="The Broad Institute Genomics Platform"/>
            <consortium name="The Broad Institute Genome Sequencing Center for Infectious Disease"/>
            <person name="Wu L."/>
            <person name="Ma J."/>
        </authorList>
    </citation>
    <scope>NUCLEOTIDE SEQUENCE [LARGE SCALE GENOMIC DNA]</scope>
    <source>
        <strain evidence="3">ICMP 19430</strain>
    </source>
</reference>
<organism evidence="2 3">
    <name type="scientific">Streptomyces caviscabies</name>
    <dbReference type="NCBI Taxonomy" id="90079"/>
    <lineage>
        <taxon>Bacteria</taxon>
        <taxon>Bacillati</taxon>
        <taxon>Actinomycetota</taxon>
        <taxon>Actinomycetes</taxon>
        <taxon>Kitasatosporales</taxon>
        <taxon>Streptomycetaceae</taxon>
        <taxon>Streptomyces</taxon>
    </lineage>
</organism>
<gene>
    <name evidence="2" type="ORF">ACFQW9_14635</name>
</gene>
<feature type="compositionally biased region" description="Basic and acidic residues" evidence="1">
    <location>
        <begin position="34"/>
        <end position="43"/>
    </location>
</feature>
<dbReference type="RefSeq" id="WP_367892085.1">
    <property type="nucleotide sequence ID" value="NZ_JBHTCK010000003.1"/>
</dbReference>
<accession>A0ABW2MAC0</accession>
<protein>
    <submittedName>
        <fullName evidence="2">Uncharacterized protein</fullName>
    </submittedName>
</protein>
<dbReference type="EMBL" id="JBHTCK010000003">
    <property type="protein sequence ID" value="MFC7351877.1"/>
    <property type="molecule type" value="Genomic_DNA"/>
</dbReference>
<sequence>MLPFDQGDRESVRRWWNSQGRGAYPHSRRLLITADKKQDELRRRASPAPDRSRVRLWRDAPLPADL</sequence>
<evidence type="ECO:0000313" key="3">
    <source>
        <dbReference type="Proteomes" id="UP001596509"/>
    </source>
</evidence>
<dbReference type="InterPro" id="IPR011518">
    <property type="entry name" value="Transposase_36"/>
</dbReference>
<proteinExistence type="predicted"/>
<evidence type="ECO:0000313" key="2">
    <source>
        <dbReference type="EMBL" id="MFC7351877.1"/>
    </source>
</evidence>
<dbReference type="Proteomes" id="UP001596509">
    <property type="component" value="Unassembled WGS sequence"/>
</dbReference>
<feature type="region of interest" description="Disordered" evidence="1">
    <location>
        <begin position="27"/>
        <end position="66"/>
    </location>
</feature>
<comment type="caution">
    <text evidence="2">The sequence shown here is derived from an EMBL/GenBank/DDBJ whole genome shotgun (WGS) entry which is preliminary data.</text>
</comment>
<keyword evidence="3" id="KW-1185">Reference proteome</keyword>
<dbReference type="Pfam" id="PF07592">
    <property type="entry name" value="DDE_Tnp_ISAZ013"/>
    <property type="match status" value="1"/>
</dbReference>
<name>A0ABW2MAC0_9ACTN</name>
<evidence type="ECO:0000256" key="1">
    <source>
        <dbReference type="SAM" id="MobiDB-lite"/>
    </source>
</evidence>